<accession>A0A9D2PRA6</accession>
<gene>
    <name evidence="2" type="ORF">H9753_15280</name>
</gene>
<evidence type="ECO:0000313" key="2">
    <source>
        <dbReference type="EMBL" id="HJC64954.1"/>
    </source>
</evidence>
<reference evidence="2" key="1">
    <citation type="journal article" date="2021" name="PeerJ">
        <title>Extensive microbial diversity within the chicken gut microbiome revealed by metagenomics and culture.</title>
        <authorList>
            <person name="Gilroy R."/>
            <person name="Ravi A."/>
            <person name="Getino M."/>
            <person name="Pursley I."/>
            <person name="Horton D.L."/>
            <person name="Alikhan N.F."/>
            <person name="Baker D."/>
            <person name="Gharbi K."/>
            <person name="Hall N."/>
            <person name="Watson M."/>
            <person name="Adriaenssens E.M."/>
            <person name="Foster-Nyarko E."/>
            <person name="Jarju S."/>
            <person name="Secka A."/>
            <person name="Antonio M."/>
            <person name="Oren A."/>
            <person name="Chaudhuri R.R."/>
            <person name="La Ragione R."/>
            <person name="Hildebrand F."/>
            <person name="Pallen M.J."/>
        </authorList>
    </citation>
    <scope>NUCLEOTIDE SEQUENCE</scope>
    <source>
        <strain evidence="2">ChiBcec2-3848</strain>
    </source>
</reference>
<reference evidence="2" key="2">
    <citation type="submission" date="2021-04" db="EMBL/GenBank/DDBJ databases">
        <authorList>
            <person name="Gilroy R."/>
        </authorList>
    </citation>
    <scope>NUCLEOTIDE SEQUENCE</scope>
    <source>
        <strain evidence="2">ChiBcec2-3848</strain>
    </source>
</reference>
<evidence type="ECO:0000256" key="1">
    <source>
        <dbReference type="SAM" id="MobiDB-lite"/>
    </source>
</evidence>
<sequence>MKSMEESRFSHKEEQNRKRYQEEGLLEQEWRRMKAYYPRRAAAVQAAVEDACDRLDYEGSFLFDEHPDPWTVRRTCQDICRQLNGRKNIQAMAVFREDLPKDSLSDLTQALFCQEMHRRRCRRKRLKRI</sequence>
<organism evidence="2 3">
    <name type="scientific">Candidatus Blautia merdavium</name>
    <dbReference type="NCBI Taxonomy" id="2838494"/>
    <lineage>
        <taxon>Bacteria</taxon>
        <taxon>Bacillati</taxon>
        <taxon>Bacillota</taxon>
        <taxon>Clostridia</taxon>
        <taxon>Lachnospirales</taxon>
        <taxon>Lachnospiraceae</taxon>
        <taxon>Blautia</taxon>
    </lineage>
</organism>
<feature type="region of interest" description="Disordered" evidence="1">
    <location>
        <begin position="1"/>
        <end position="20"/>
    </location>
</feature>
<dbReference type="Proteomes" id="UP000823886">
    <property type="component" value="Unassembled WGS sequence"/>
</dbReference>
<dbReference type="AlphaFoldDB" id="A0A9D2PRA6"/>
<evidence type="ECO:0000313" key="3">
    <source>
        <dbReference type="Proteomes" id="UP000823886"/>
    </source>
</evidence>
<protein>
    <submittedName>
        <fullName evidence="2">Uncharacterized protein</fullName>
    </submittedName>
</protein>
<comment type="caution">
    <text evidence="2">The sequence shown here is derived from an EMBL/GenBank/DDBJ whole genome shotgun (WGS) entry which is preliminary data.</text>
</comment>
<proteinExistence type="predicted"/>
<name>A0A9D2PRA6_9FIRM</name>
<dbReference type="EMBL" id="DWVZ01000220">
    <property type="protein sequence ID" value="HJC64954.1"/>
    <property type="molecule type" value="Genomic_DNA"/>
</dbReference>